<evidence type="ECO:0000256" key="1">
    <source>
        <dbReference type="ARBA" id="ARBA00001954"/>
    </source>
</evidence>
<feature type="domain" description="JmjC" evidence="6">
    <location>
        <begin position="1"/>
        <end position="103"/>
    </location>
</feature>
<organism evidence="7 8">
    <name type="scientific">Raoultella planticola</name>
    <name type="common">Klebsiella planticola</name>
    <dbReference type="NCBI Taxonomy" id="575"/>
    <lineage>
        <taxon>Bacteria</taxon>
        <taxon>Pseudomonadati</taxon>
        <taxon>Pseudomonadota</taxon>
        <taxon>Gammaproteobacteria</taxon>
        <taxon>Enterobacterales</taxon>
        <taxon>Enterobacteriaceae</taxon>
        <taxon>Klebsiella/Raoultella group</taxon>
        <taxon>Raoultella</taxon>
    </lineage>
</organism>
<dbReference type="Proteomes" id="UP000345637">
    <property type="component" value="Unassembled WGS sequence"/>
</dbReference>
<gene>
    <name evidence="7" type="ORF">NCTC12998_05834</name>
</gene>
<dbReference type="InterPro" id="IPR046799">
    <property type="entry name" value="ROXA-like_wH"/>
</dbReference>
<evidence type="ECO:0000313" key="8">
    <source>
        <dbReference type="Proteomes" id="UP000345637"/>
    </source>
</evidence>
<evidence type="ECO:0000256" key="5">
    <source>
        <dbReference type="ARBA" id="ARBA00023004"/>
    </source>
</evidence>
<dbReference type="PROSITE" id="PS51184">
    <property type="entry name" value="JMJC"/>
    <property type="match status" value="1"/>
</dbReference>
<reference evidence="7 8" key="1">
    <citation type="submission" date="2019-03" db="EMBL/GenBank/DDBJ databases">
        <authorList>
            <consortium name="Pathogen Informatics"/>
        </authorList>
    </citation>
    <scope>NUCLEOTIDE SEQUENCE [LARGE SCALE GENOMIC DNA]</scope>
    <source>
        <strain evidence="7 8">NCTC12998</strain>
    </source>
</reference>
<evidence type="ECO:0000256" key="2">
    <source>
        <dbReference type="ARBA" id="ARBA00022723"/>
    </source>
</evidence>
<evidence type="ECO:0000259" key="6">
    <source>
        <dbReference type="PROSITE" id="PS51184"/>
    </source>
</evidence>
<keyword evidence="2" id="KW-0479">Metal-binding</keyword>
<dbReference type="InterPro" id="IPR039994">
    <property type="entry name" value="NO66-like"/>
</dbReference>
<keyword evidence="4" id="KW-0560">Oxidoreductase</keyword>
<dbReference type="Gene3D" id="3.40.366.30">
    <property type="entry name" value="50S ribosomal protein L16 arginine hydroxylase, Chain A, Domain 2"/>
    <property type="match status" value="1"/>
</dbReference>
<comment type="cofactor">
    <cofactor evidence="1">
        <name>Fe(2+)</name>
        <dbReference type="ChEBI" id="CHEBI:29033"/>
    </cofactor>
</comment>
<dbReference type="GO" id="GO:0016706">
    <property type="term" value="F:2-oxoglutarate-dependent dioxygenase activity"/>
    <property type="evidence" value="ECO:0007669"/>
    <property type="project" value="TreeGrafter"/>
</dbReference>
<dbReference type="GO" id="GO:0046872">
    <property type="term" value="F:metal ion binding"/>
    <property type="evidence" value="ECO:0007669"/>
    <property type="project" value="UniProtKB-KW"/>
</dbReference>
<sequence>MPGGGVGPHLDQYDVFIIQGTGRRRWRVGDKVPMKQHCPHPDLLQVDPFDAIIDEEMEPGDILYIPPGFPHEGYSLENSLNYSVGYRAPNARELFSGFADYILQRELGSQRYVDPDVPSRDHPADILPAELDRLRDMMLGLINQPEHFKQWFGEFITQSRHELDVAPAEPPYQPDEIYDALQQGDRLVRLGGLRVLRIDGEVFVNGEKINSPHRPALDALATHLSLNAEHFGDALEDPSFLAMLAALVKLRLLVLRGLSREMPGGGSRLTGPTVPAPGLCTTPHILPGGGSRLTGPTVPAPELCSALHILPNGGSRLTGPTVRAPGLCTTPHILPGGGSRLTGPTVGLRDCVPHRIYCPVAAYALPGPRSGLRDYVPHRIYCPVAARALPGPTVRAPGLCTTPHILPDGGSRLTGPTG</sequence>
<evidence type="ECO:0000256" key="3">
    <source>
        <dbReference type="ARBA" id="ARBA00022964"/>
    </source>
</evidence>
<dbReference type="Gene3D" id="2.60.120.650">
    <property type="entry name" value="Cupin"/>
    <property type="match status" value="1"/>
</dbReference>
<dbReference type="EMBL" id="CAADJE010000027">
    <property type="protein sequence ID" value="VFS83909.1"/>
    <property type="molecule type" value="Genomic_DNA"/>
</dbReference>
<dbReference type="Pfam" id="PF08007">
    <property type="entry name" value="JmjC_2"/>
    <property type="match status" value="1"/>
</dbReference>
<dbReference type="AlphaFoldDB" id="A0A485CGY3"/>
<proteinExistence type="predicted"/>
<protein>
    <submittedName>
        <fullName evidence="7">Cupin superfamily protein</fullName>
    </submittedName>
</protein>
<evidence type="ECO:0000313" key="7">
    <source>
        <dbReference type="EMBL" id="VFS83909.1"/>
    </source>
</evidence>
<dbReference type="PANTHER" id="PTHR13096">
    <property type="entry name" value="MINA53 MYC INDUCED NUCLEAR ANTIGEN"/>
    <property type="match status" value="1"/>
</dbReference>
<name>A0A485CGY3_RAOPL</name>
<dbReference type="Pfam" id="PF20514">
    <property type="entry name" value="WHD_ROXA"/>
    <property type="match status" value="1"/>
</dbReference>
<evidence type="ECO:0000256" key="4">
    <source>
        <dbReference type="ARBA" id="ARBA00023002"/>
    </source>
</evidence>
<dbReference type="InterPro" id="IPR003347">
    <property type="entry name" value="JmjC_dom"/>
</dbReference>
<keyword evidence="5" id="KW-0408">Iron</keyword>
<dbReference type="PANTHER" id="PTHR13096:SF8">
    <property type="entry name" value="RIBOSOMAL OXYGENASE 1"/>
    <property type="match status" value="1"/>
</dbReference>
<keyword evidence="3" id="KW-0223">Dioxygenase</keyword>
<dbReference type="SUPFAM" id="SSF51197">
    <property type="entry name" value="Clavaminate synthase-like"/>
    <property type="match status" value="1"/>
</dbReference>
<accession>A0A485CGY3</accession>